<keyword evidence="6" id="KW-0969">Cilium</keyword>
<dbReference type="AlphaFoldDB" id="A0A323V6V0"/>
<evidence type="ECO:0000256" key="3">
    <source>
        <dbReference type="ARBA" id="ARBA00022795"/>
    </source>
</evidence>
<evidence type="ECO:0000256" key="2">
    <source>
        <dbReference type="ARBA" id="ARBA00022490"/>
    </source>
</evidence>
<reference evidence="6 7" key="1">
    <citation type="submission" date="2018-06" db="EMBL/GenBank/DDBJ databases">
        <title>Azoarcus communis strain SWub3 genome.</title>
        <authorList>
            <person name="Zorraquino Salvo V."/>
            <person name="Toubiana D."/>
            <person name="Blumwald E."/>
        </authorList>
    </citation>
    <scope>NUCLEOTIDE SEQUENCE [LARGE SCALE GENOMIC DNA]</scope>
    <source>
        <strain evidence="6 7">SWub3</strain>
    </source>
</reference>
<keyword evidence="2" id="KW-0963">Cytoplasm</keyword>
<keyword evidence="7" id="KW-1185">Reference proteome</keyword>
<evidence type="ECO:0000256" key="1">
    <source>
        <dbReference type="ARBA" id="ARBA00004514"/>
    </source>
</evidence>
<keyword evidence="6" id="KW-0966">Cell projection</keyword>
<dbReference type="EMBL" id="QKOE01000011">
    <property type="protein sequence ID" value="PZA15838.1"/>
    <property type="molecule type" value="Genomic_DNA"/>
</dbReference>
<dbReference type="InterPro" id="IPR008622">
    <property type="entry name" value="FliT"/>
</dbReference>
<name>A0A323V6V0_9RHOO</name>
<evidence type="ECO:0000256" key="5">
    <source>
        <dbReference type="ARBA" id="ARBA00093797"/>
    </source>
</evidence>
<proteinExistence type="predicted"/>
<evidence type="ECO:0000256" key="4">
    <source>
        <dbReference type="ARBA" id="ARBA00023186"/>
    </source>
</evidence>
<gene>
    <name evidence="6" type="ORF">DNK49_14800</name>
</gene>
<dbReference type="Proteomes" id="UP000248259">
    <property type="component" value="Unassembled WGS sequence"/>
</dbReference>
<accession>A0A323V6V0</accession>
<dbReference type="Pfam" id="PF05400">
    <property type="entry name" value="FliT"/>
    <property type="match status" value="1"/>
</dbReference>
<keyword evidence="3" id="KW-1005">Bacterial flagellum biogenesis</keyword>
<keyword evidence="4" id="KW-0143">Chaperone</keyword>
<evidence type="ECO:0000313" key="7">
    <source>
        <dbReference type="Proteomes" id="UP000248259"/>
    </source>
</evidence>
<sequence length="89" mass="9823">MADLARAGEWEELAALEQNARRICAKLEHSGTTVPAEDAAEIADLIARTLILDTEIRQHAEPMLESTRKLLSGHVRDQNVRKAYGAFAP</sequence>
<evidence type="ECO:0000313" key="6">
    <source>
        <dbReference type="EMBL" id="PZA15838.1"/>
    </source>
</evidence>
<dbReference type="OrthoDB" id="8527993at2"/>
<dbReference type="GO" id="GO:0044781">
    <property type="term" value="P:bacterial-type flagellum organization"/>
    <property type="evidence" value="ECO:0007669"/>
    <property type="project" value="UniProtKB-KW"/>
</dbReference>
<comment type="caution">
    <text evidence="6">The sequence shown here is derived from an EMBL/GenBank/DDBJ whole genome shotgun (WGS) entry which is preliminary data.</text>
</comment>
<protein>
    <recommendedName>
        <fullName evidence="5">Flagellar protein FliT</fullName>
    </recommendedName>
</protein>
<keyword evidence="6" id="KW-0282">Flagellum</keyword>
<organism evidence="6 7">
    <name type="scientific">Parazoarcus communis SWub3 = DSM 12120</name>
    <dbReference type="NCBI Taxonomy" id="1121029"/>
    <lineage>
        <taxon>Bacteria</taxon>
        <taxon>Pseudomonadati</taxon>
        <taxon>Pseudomonadota</taxon>
        <taxon>Betaproteobacteria</taxon>
        <taxon>Rhodocyclales</taxon>
        <taxon>Zoogloeaceae</taxon>
        <taxon>Parazoarcus</taxon>
    </lineage>
</organism>
<comment type="subcellular location">
    <subcellularLocation>
        <location evidence="1">Cytoplasm</location>
        <location evidence="1">Cytosol</location>
    </subcellularLocation>
</comment>
<dbReference type="Gene3D" id="1.20.58.380">
    <property type="entry name" value="Flagellar protein flit"/>
    <property type="match status" value="1"/>
</dbReference>